<feature type="region of interest" description="Disordered" evidence="1">
    <location>
        <begin position="759"/>
        <end position="791"/>
    </location>
</feature>
<feature type="region of interest" description="Disordered" evidence="1">
    <location>
        <begin position="809"/>
        <end position="946"/>
    </location>
</feature>
<feature type="compositionally biased region" description="Basic and acidic residues" evidence="1">
    <location>
        <begin position="890"/>
        <end position="900"/>
    </location>
</feature>
<sequence length="946" mass="105267">MATTPFDPSHFNPNAFDIYTDAVAVRTPTPSLPGGSCGFVDLSPGANGARCGCRRFWSRCPTGNPTPDQSQWCMCNHHACYHDEGPRDIQQPEVSIPGQENERPRTGREPLSPVMDMTLKTPPAIPGMDFSSFNPGALSFIPRTSDPRLPDQRMQLDIGPHPRITASQNHGTSASIPDTLSWGGLIQSQPCPSSIPPIPTQCLMASQTASTTSSIQAKYIRPFAGKGLHTLNSVPENRPSSPTQPRTQDSQPAAIFKEPAPQGGSFTWTSQDHRPADTPRAGTSIQSESRSSAFSAAVSRRAFKNLSDTVSGHDQRLDRLETVSFTVAGHEDCQEKHDHIDIRMTDLESRVEEVEKIVNDNKSVLNDNNSNASRRGDDASVLSVSTSITSRPTHSQELWSQVQSLQAQMVQLQSLMPSPTHPFEIEVVFLPFPLKKVWQEAQQFKNEPQISNDDWTQLPMTHSAANLRSEMSLYPDWITSDQETKWLLPKACADKSIVDRRLRSRGLIKTISVKGSDARSVTMAMNGAFGHLFREMNIFSRPQTTDPRSSTYLGLQSTWVPLRKIHKDSRLRFLSPAEMMTPAVWDVQFLSQVMMRASEPRLFITHPDAYLQDFQAYEMGWTWQMLREMSPVIPNPSDSLDDSKAFEECWAWAEQFDEPPSAGISTSMRNEKAPTSVSPSQTFYPALQRMKSSSPFMVRAQSPRLGSRRGSHPPHIRTSSTPMAAPIQPSPALSRRRVSSYGQSRRQSPALLANSQSAIMKRRRTRSPSHRFTPRWTASPSPMPMGLSDRQQARGTTPFAYATPFSNAPLQERPLRSGSVAPAAAQDEFDDDSDFNIDIYESGSDDMEDNESVDGMEIITHNQALPGRRSQGWQLPEDEPWPGIEDQGAAEDHENVDPQHSDPASNVSSQPSEYPSTQNVWPNNNSAEFHIHEDDDNNNNNNNNRS</sequence>
<comment type="caution">
    <text evidence="2">The sequence shown here is derived from an EMBL/GenBank/DDBJ whole genome shotgun (WGS) entry which is preliminary data.</text>
</comment>
<proteinExistence type="predicted"/>
<dbReference type="Proteomes" id="UP000266152">
    <property type="component" value="Unassembled WGS sequence"/>
</dbReference>
<feature type="compositionally biased region" description="Polar residues" evidence="1">
    <location>
        <begin position="663"/>
        <end position="680"/>
    </location>
</feature>
<feature type="compositionally biased region" description="Acidic residues" evidence="1">
    <location>
        <begin position="843"/>
        <end position="854"/>
    </location>
</feature>
<feature type="compositionally biased region" description="Polar residues" evidence="1">
    <location>
        <begin position="902"/>
        <end position="927"/>
    </location>
</feature>
<accession>A0A395RZI6</accession>
<feature type="compositionally biased region" description="Polar residues" evidence="1">
    <location>
        <begin position="362"/>
        <end position="373"/>
    </location>
</feature>
<name>A0A395RZI6_FUSSP</name>
<feature type="region of interest" description="Disordered" evidence="1">
    <location>
        <begin position="228"/>
        <end position="291"/>
    </location>
</feature>
<reference evidence="2 3" key="1">
    <citation type="journal article" date="2018" name="PLoS Pathog.">
        <title>Evolution of structural diversity of trichothecenes, a family of toxins produced by plant pathogenic and entomopathogenic fungi.</title>
        <authorList>
            <person name="Proctor R.H."/>
            <person name="McCormick S.P."/>
            <person name="Kim H.S."/>
            <person name="Cardoza R.E."/>
            <person name="Stanley A.M."/>
            <person name="Lindo L."/>
            <person name="Kelly A."/>
            <person name="Brown D.W."/>
            <person name="Lee T."/>
            <person name="Vaughan M.M."/>
            <person name="Alexander N.J."/>
            <person name="Busman M."/>
            <person name="Gutierrez S."/>
        </authorList>
    </citation>
    <scope>NUCLEOTIDE SEQUENCE [LARGE SCALE GENOMIC DNA]</scope>
    <source>
        <strain evidence="2 3">NRRL 3299</strain>
    </source>
</reference>
<evidence type="ECO:0000313" key="2">
    <source>
        <dbReference type="EMBL" id="RGP65563.1"/>
    </source>
</evidence>
<feature type="compositionally biased region" description="Basic residues" evidence="1">
    <location>
        <begin position="706"/>
        <end position="715"/>
    </location>
</feature>
<feature type="region of interest" description="Disordered" evidence="1">
    <location>
        <begin position="86"/>
        <end position="114"/>
    </location>
</feature>
<feature type="region of interest" description="Disordered" evidence="1">
    <location>
        <begin position="694"/>
        <end position="735"/>
    </location>
</feature>
<gene>
    <name evidence="2" type="ORF">FSPOR_7191</name>
</gene>
<feature type="compositionally biased region" description="Basic residues" evidence="1">
    <location>
        <begin position="760"/>
        <end position="773"/>
    </location>
</feature>
<dbReference type="EMBL" id="PXOF01000100">
    <property type="protein sequence ID" value="RGP65563.1"/>
    <property type="molecule type" value="Genomic_DNA"/>
</dbReference>
<dbReference type="AlphaFoldDB" id="A0A395RZI6"/>
<evidence type="ECO:0000313" key="3">
    <source>
        <dbReference type="Proteomes" id="UP000266152"/>
    </source>
</evidence>
<organism evidence="2 3">
    <name type="scientific">Fusarium sporotrichioides</name>
    <dbReference type="NCBI Taxonomy" id="5514"/>
    <lineage>
        <taxon>Eukaryota</taxon>
        <taxon>Fungi</taxon>
        <taxon>Dikarya</taxon>
        <taxon>Ascomycota</taxon>
        <taxon>Pezizomycotina</taxon>
        <taxon>Sordariomycetes</taxon>
        <taxon>Hypocreomycetidae</taxon>
        <taxon>Hypocreales</taxon>
        <taxon>Nectriaceae</taxon>
        <taxon>Fusarium</taxon>
    </lineage>
</organism>
<feature type="compositionally biased region" description="Polar residues" evidence="1">
    <location>
        <begin position="230"/>
        <end position="251"/>
    </location>
</feature>
<dbReference type="STRING" id="5514.A0A395RZI6"/>
<feature type="region of interest" description="Disordered" evidence="1">
    <location>
        <begin position="661"/>
        <end position="680"/>
    </location>
</feature>
<protein>
    <submittedName>
        <fullName evidence="2">Uncharacterized protein</fullName>
    </submittedName>
</protein>
<evidence type="ECO:0000256" key="1">
    <source>
        <dbReference type="SAM" id="MobiDB-lite"/>
    </source>
</evidence>
<keyword evidence="3" id="KW-1185">Reference proteome</keyword>
<feature type="region of interest" description="Disordered" evidence="1">
    <location>
        <begin position="362"/>
        <end position="387"/>
    </location>
</feature>